<dbReference type="PANTHER" id="PTHR33741">
    <property type="entry name" value="TRANSMEMBRANE PROTEIN DDB_G0269096-RELATED"/>
    <property type="match status" value="1"/>
</dbReference>
<dbReference type="InterPro" id="IPR007065">
    <property type="entry name" value="HPP"/>
</dbReference>
<dbReference type="Proteomes" id="UP000182762">
    <property type="component" value="Unassembled WGS sequence"/>
</dbReference>
<protein>
    <submittedName>
        <fullName evidence="3">HPP family protein</fullName>
    </submittedName>
</protein>
<feature type="domain" description="HPP transmembrane region" evidence="2">
    <location>
        <begin position="33"/>
        <end position="181"/>
    </location>
</feature>
<name>A0A1I5ZM51_9BACI</name>
<organism evidence="3 4">
    <name type="scientific">Priestia endophytica DSM 13796</name>
    <dbReference type="NCBI Taxonomy" id="1121089"/>
    <lineage>
        <taxon>Bacteria</taxon>
        <taxon>Bacillati</taxon>
        <taxon>Bacillota</taxon>
        <taxon>Bacilli</taxon>
        <taxon>Bacillales</taxon>
        <taxon>Bacillaceae</taxon>
        <taxon>Priestia</taxon>
    </lineage>
</organism>
<dbReference type="RefSeq" id="WP_061804132.1">
    <property type="nucleotide sequence ID" value="NZ_FOXX01000004.1"/>
</dbReference>
<dbReference type="InterPro" id="IPR058581">
    <property type="entry name" value="TM_HPP"/>
</dbReference>
<dbReference type="Pfam" id="PF04982">
    <property type="entry name" value="TM_HPP"/>
    <property type="match status" value="1"/>
</dbReference>
<evidence type="ECO:0000313" key="4">
    <source>
        <dbReference type="Proteomes" id="UP000182762"/>
    </source>
</evidence>
<dbReference type="PANTHER" id="PTHR33741:SF5">
    <property type="entry name" value="TRANSMEMBRANE PROTEIN DDB_G0269096-RELATED"/>
    <property type="match status" value="1"/>
</dbReference>
<evidence type="ECO:0000259" key="2">
    <source>
        <dbReference type="Pfam" id="PF04982"/>
    </source>
</evidence>
<evidence type="ECO:0000256" key="1">
    <source>
        <dbReference type="SAM" id="Phobius"/>
    </source>
</evidence>
<evidence type="ECO:0000313" key="3">
    <source>
        <dbReference type="EMBL" id="SFQ57539.1"/>
    </source>
</evidence>
<keyword evidence="1" id="KW-1133">Transmembrane helix</keyword>
<keyword evidence="1" id="KW-0472">Membrane</keyword>
<reference evidence="3 4" key="1">
    <citation type="submission" date="2016-10" db="EMBL/GenBank/DDBJ databases">
        <authorList>
            <person name="Varghese N."/>
            <person name="Submissions S."/>
        </authorList>
    </citation>
    <scope>NUCLEOTIDE SEQUENCE [LARGE SCALE GENOMIC DNA]</scope>
    <source>
        <strain evidence="3 4">DSM 13796</strain>
    </source>
</reference>
<feature type="transmembrane region" description="Helical" evidence="1">
    <location>
        <begin position="40"/>
        <end position="57"/>
    </location>
</feature>
<gene>
    <name evidence="3" type="ORF">SAMN02745910_02196</name>
</gene>
<sequence>MIEKKLEQNVSNQVSIGVNTYLRKMKGEGRGKSKINYRDSIVSATGVLIAIIIISFMTLHLGYPMAIAPLGASCILIFEAHKGAWSQPRNVIGGHLLSTTSALIIWSLLGKSLFSIGIVLAIVLILMALTNTLHPPAAASALVVVNSQTGWGFLVPISLGVLLLIFISILYNNLFSKRQYPQHWL</sequence>
<dbReference type="GeneID" id="93710856"/>
<keyword evidence="4" id="KW-1185">Reference proteome</keyword>
<dbReference type="EMBL" id="FOXX01000004">
    <property type="protein sequence ID" value="SFQ57539.1"/>
    <property type="molecule type" value="Genomic_DNA"/>
</dbReference>
<feature type="transmembrane region" description="Helical" evidence="1">
    <location>
        <begin position="149"/>
        <end position="171"/>
    </location>
</feature>
<proteinExistence type="predicted"/>
<comment type="caution">
    <text evidence="3">The sequence shown here is derived from an EMBL/GenBank/DDBJ whole genome shotgun (WGS) entry which is preliminary data.</text>
</comment>
<feature type="transmembrane region" description="Helical" evidence="1">
    <location>
        <begin position="102"/>
        <end position="129"/>
    </location>
</feature>
<keyword evidence="1" id="KW-0812">Transmembrane</keyword>
<accession>A0A1I5ZM51</accession>